<dbReference type="EMBL" id="UYSG01001636">
    <property type="protein sequence ID" value="VDL47908.1"/>
    <property type="molecule type" value="Genomic_DNA"/>
</dbReference>
<feature type="region of interest" description="Disordered" evidence="3">
    <location>
        <begin position="361"/>
        <end position="407"/>
    </location>
</feature>
<dbReference type="Pfam" id="PF00400">
    <property type="entry name" value="WD40"/>
    <property type="match status" value="2"/>
</dbReference>
<dbReference type="Proteomes" id="UP000274504">
    <property type="component" value="Unassembled WGS sequence"/>
</dbReference>
<protein>
    <submittedName>
        <fullName evidence="6">WD_REPEATS_REGION domain-containing protein</fullName>
    </submittedName>
</protein>
<proteinExistence type="predicted"/>
<dbReference type="PANTHER" id="PTHR44675">
    <property type="entry name" value="PAK1 INTERACTING PROTEIN 1"/>
    <property type="match status" value="1"/>
</dbReference>
<dbReference type="PROSITE" id="PS50082">
    <property type="entry name" value="WD_REPEATS_2"/>
    <property type="match status" value="1"/>
</dbReference>
<dbReference type="InterPro" id="IPR036322">
    <property type="entry name" value="WD40_repeat_dom_sf"/>
</dbReference>
<organism evidence="6">
    <name type="scientific">Hymenolepis diminuta</name>
    <name type="common">Rat tapeworm</name>
    <dbReference type="NCBI Taxonomy" id="6216"/>
    <lineage>
        <taxon>Eukaryota</taxon>
        <taxon>Metazoa</taxon>
        <taxon>Spiralia</taxon>
        <taxon>Lophotrochozoa</taxon>
        <taxon>Platyhelminthes</taxon>
        <taxon>Cestoda</taxon>
        <taxon>Eucestoda</taxon>
        <taxon>Cyclophyllidea</taxon>
        <taxon>Hymenolepididae</taxon>
        <taxon>Hymenolepis</taxon>
    </lineage>
</organism>
<feature type="repeat" description="WD" evidence="2">
    <location>
        <begin position="137"/>
        <end position="181"/>
    </location>
</feature>
<reference evidence="4 5" key="2">
    <citation type="submission" date="2018-11" db="EMBL/GenBank/DDBJ databases">
        <authorList>
            <consortium name="Pathogen Informatics"/>
        </authorList>
    </citation>
    <scope>NUCLEOTIDE SEQUENCE [LARGE SCALE GENOMIC DNA]</scope>
</reference>
<dbReference type="STRING" id="6216.A0A0R3SHE0"/>
<dbReference type="SUPFAM" id="SSF50978">
    <property type="entry name" value="WD40 repeat-like"/>
    <property type="match status" value="1"/>
</dbReference>
<evidence type="ECO:0000256" key="3">
    <source>
        <dbReference type="SAM" id="MobiDB-lite"/>
    </source>
</evidence>
<evidence type="ECO:0000313" key="5">
    <source>
        <dbReference type="Proteomes" id="UP000274504"/>
    </source>
</evidence>
<sequence>MTDLLTSRLLIACGSYDGTVFAMSYDPANSHENGPSRLKSEFIDPEAHTVPVSALAVCGDTVASGSGDEAIQVLFSVSRRHRMGCLEFHSGTIRHLIFADSHHLLSTGEDSCIAIWRCSGSNKITQNSHKWQCIRQMRRHKAPIRAMALHPSKRLAFSIADSEGDHTLRIWSLTRGRQAYTSRLRALNAEGASDISVVKEGSFHFLLVQVAAPTFHRLDIFDLNHATHKAVFSARFPVLLSRPPVVFHVDEDCIYLLVGIGCLLRAYKCQFNRIRMEVIAESRIQGKRFKFLKALPWHEKGKLIAMVTSDADGSYVRGYILDLEGIKEKSEGDKTVPSLCLKPIFAYDVPGIRITQADAVWTSPSEENEGVETLQEVELDDDDEESDEHSDVSMEGDTNSTSGSDES</sequence>
<dbReference type="InterPro" id="IPR051959">
    <property type="entry name" value="PAK1-Kinase_Regulator"/>
</dbReference>
<dbReference type="SMART" id="SM00320">
    <property type="entry name" value="WD40"/>
    <property type="match status" value="3"/>
</dbReference>
<keyword evidence="2" id="KW-0853">WD repeat</keyword>
<dbReference type="InterPro" id="IPR001680">
    <property type="entry name" value="WD40_rpt"/>
</dbReference>
<reference evidence="6" key="1">
    <citation type="submission" date="2017-02" db="UniProtKB">
        <authorList>
            <consortium name="WormBaseParasite"/>
        </authorList>
    </citation>
    <scope>IDENTIFICATION</scope>
</reference>
<accession>A0A0R3SHE0</accession>
<dbReference type="WBParaSite" id="HDID_0000435501-mRNA-1">
    <property type="protein sequence ID" value="HDID_0000435501-mRNA-1"/>
    <property type="gene ID" value="HDID_0000435501"/>
</dbReference>
<evidence type="ECO:0000313" key="4">
    <source>
        <dbReference type="EMBL" id="VDL47908.1"/>
    </source>
</evidence>
<evidence type="ECO:0000313" key="6">
    <source>
        <dbReference type="WBParaSite" id="HDID_0000435501-mRNA-1"/>
    </source>
</evidence>
<name>A0A0R3SHE0_HYMDI</name>
<feature type="compositionally biased region" description="Acidic residues" evidence="3">
    <location>
        <begin position="366"/>
        <end position="388"/>
    </location>
</feature>
<dbReference type="PANTHER" id="PTHR44675:SF1">
    <property type="entry name" value="P21-ACTIVATED PROTEIN KINASE-INTERACTING PROTEIN 1"/>
    <property type="match status" value="1"/>
</dbReference>
<evidence type="ECO:0000256" key="2">
    <source>
        <dbReference type="PROSITE-ProRule" id="PRU00221"/>
    </source>
</evidence>
<gene>
    <name evidence="4" type="ORF">HDID_LOCUS4353</name>
</gene>
<dbReference type="Gene3D" id="2.130.10.10">
    <property type="entry name" value="YVTN repeat-like/Quinoprotein amine dehydrogenase"/>
    <property type="match status" value="2"/>
</dbReference>
<feature type="compositionally biased region" description="Polar residues" evidence="3">
    <location>
        <begin position="396"/>
        <end position="407"/>
    </location>
</feature>
<dbReference type="InterPro" id="IPR015943">
    <property type="entry name" value="WD40/YVTN_repeat-like_dom_sf"/>
</dbReference>
<evidence type="ECO:0000256" key="1">
    <source>
        <dbReference type="ARBA" id="ARBA00045213"/>
    </source>
</evidence>
<comment type="function">
    <text evidence="1">Negatively regulates the PAK1 kinase. PAK1 is a member of the PAK kinase family, which has been shown to play a positive role in the regulation of signaling pathways involving MAPK8 and RELA. PAK1 exists as an inactive homodimer, which is activated by binding of small GTPases such as CDC42 to an N-terminal regulatory domain. PAK1IP1 also binds to the N-terminus of PAK1, and inhibits the specific activation of PAK1 by CDC42. May be involved in ribosomal large subunit assembly.</text>
</comment>
<dbReference type="OrthoDB" id="308449at2759"/>
<dbReference type="AlphaFoldDB" id="A0A0R3SHE0"/>